<name>A0A8J3MCI8_9RHOB</name>
<reference evidence="2" key="1">
    <citation type="journal article" date="2014" name="Int. J. Syst. Evol. Microbiol.">
        <title>Complete genome sequence of Corynebacterium casei LMG S-19264T (=DSM 44701T), isolated from a smear-ripened cheese.</title>
        <authorList>
            <consortium name="US DOE Joint Genome Institute (JGI-PGF)"/>
            <person name="Walter F."/>
            <person name="Albersmeier A."/>
            <person name="Kalinowski J."/>
            <person name="Ruckert C."/>
        </authorList>
    </citation>
    <scope>NUCLEOTIDE SEQUENCE</scope>
    <source>
        <strain evidence="2">CGMCC 1.7081</strain>
    </source>
</reference>
<feature type="transmembrane region" description="Helical" evidence="1">
    <location>
        <begin position="12"/>
        <end position="33"/>
    </location>
</feature>
<keyword evidence="3" id="KW-1185">Reference proteome</keyword>
<dbReference type="EMBL" id="BNAP01000003">
    <property type="protein sequence ID" value="GHG84585.1"/>
    <property type="molecule type" value="Genomic_DNA"/>
</dbReference>
<keyword evidence="1" id="KW-0812">Transmembrane</keyword>
<evidence type="ECO:0000313" key="3">
    <source>
        <dbReference type="Proteomes" id="UP000611500"/>
    </source>
</evidence>
<evidence type="ECO:0000313" key="2">
    <source>
        <dbReference type="EMBL" id="GHG84585.1"/>
    </source>
</evidence>
<feature type="transmembrane region" description="Helical" evidence="1">
    <location>
        <begin position="39"/>
        <end position="57"/>
    </location>
</feature>
<protein>
    <submittedName>
        <fullName evidence="2">Uncharacterized protein</fullName>
    </submittedName>
</protein>
<reference evidence="2" key="2">
    <citation type="submission" date="2020-09" db="EMBL/GenBank/DDBJ databases">
        <authorList>
            <person name="Sun Q."/>
            <person name="Zhou Y."/>
        </authorList>
    </citation>
    <scope>NUCLEOTIDE SEQUENCE</scope>
    <source>
        <strain evidence="2">CGMCC 1.7081</strain>
    </source>
</reference>
<comment type="caution">
    <text evidence="2">The sequence shown here is derived from an EMBL/GenBank/DDBJ whole genome shotgun (WGS) entry which is preliminary data.</text>
</comment>
<proteinExistence type="predicted"/>
<keyword evidence="1" id="KW-1133">Transmembrane helix</keyword>
<accession>A0A8J3MCI8</accession>
<organism evidence="2 3">
    <name type="scientific">Pseudodonghicola xiamenensis</name>
    <dbReference type="NCBI Taxonomy" id="337702"/>
    <lineage>
        <taxon>Bacteria</taxon>
        <taxon>Pseudomonadati</taxon>
        <taxon>Pseudomonadota</taxon>
        <taxon>Alphaproteobacteria</taxon>
        <taxon>Rhodobacterales</taxon>
        <taxon>Paracoccaceae</taxon>
        <taxon>Pseudodonghicola</taxon>
    </lineage>
</organism>
<keyword evidence="1" id="KW-0472">Membrane</keyword>
<dbReference type="RefSeq" id="WP_028092397.1">
    <property type="nucleotide sequence ID" value="NZ_BNAP01000003.1"/>
</dbReference>
<evidence type="ECO:0000256" key="1">
    <source>
        <dbReference type="SAM" id="Phobius"/>
    </source>
</evidence>
<dbReference type="AlphaFoldDB" id="A0A8J3MCI8"/>
<sequence>MSMTHFPADRTAYVRAHLWLALGAMAGATLILWLIGNPYVWTGLVAGAGAIALRGFYLASEELAAVWAIEGHDLTGPGGQRISLARIETIRTIGSFVQVITRDGHKYLIKYQADPQATMTAIERARA</sequence>
<gene>
    <name evidence="2" type="ORF">GCM10010961_10890</name>
</gene>
<dbReference type="Proteomes" id="UP000611500">
    <property type="component" value="Unassembled WGS sequence"/>
</dbReference>